<dbReference type="InterPro" id="IPR020904">
    <property type="entry name" value="Sc_DH/Rdtase_CS"/>
</dbReference>
<dbReference type="InterPro" id="IPR002347">
    <property type="entry name" value="SDR_fam"/>
</dbReference>
<evidence type="ECO:0000313" key="4">
    <source>
        <dbReference type="Proteomes" id="UP000316981"/>
    </source>
</evidence>
<comment type="caution">
    <text evidence="3">The sequence shown here is derived from an EMBL/GenBank/DDBJ whole genome shotgun (WGS) entry which is preliminary data.</text>
</comment>
<dbReference type="PROSITE" id="PS00061">
    <property type="entry name" value="ADH_SHORT"/>
    <property type="match status" value="1"/>
</dbReference>
<evidence type="ECO:0000256" key="2">
    <source>
        <dbReference type="ARBA" id="ARBA00023002"/>
    </source>
</evidence>
<comment type="similarity">
    <text evidence="1">Belongs to the short-chain dehydrogenases/reductases (SDR) family.</text>
</comment>
<name>A0A558FA78_9GAMM</name>
<dbReference type="Pfam" id="PF13561">
    <property type="entry name" value="adh_short_C2"/>
    <property type="match status" value="1"/>
</dbReference>
<evidence type="ECO:0000313" key="3">
    <source>
        <dbReference type="EMBL" id="TVT82103.1"/>
    </source>
</evidence>
<dbReference type="NCBIfam" id="NF005559">
    <property type="entry name" value="PRK07231.1"/>
    <property type="match status" value="1"/>
</dbReference>
<dbReference type="GO" id="GO:0016491">
    <property type="term" value="F:oxidoreductase activity"/>
    <property type="evidence" value="ECO:0007669"/>
    <property type="project" value="UniProtKB-KW"/>
</dbReference>
<dbReference type="FunFam" id="3.40.50.720:FF:000084">
    <property type="entry name" value="Short-chain dehydrogenase reductase"/>
    <property type="match status" value="1"/>
</dbReference>
<dbReference type="InterPro" id="IPR036291">
    <property type="entry name" value="NAD(P)-bd_dom_sf"/>
</dbReference>
<organism evidence="3 4">
    <name type="scientific">Acinetobacter colistiniresistens</name>
    <dbReference type="NCBI Taxonomy" id="280145"/>
    <lineage>
        <taxon>Bacteria</taxon>
        <taxon>Pseudomonadati</taxon>
        <taxon>Pseudomonadota</taxon>
        <taxon>Gammaproteobacteria</taxon>
        <taxon>Moraxellales</taxon>
        <taxon>Moraxellaceae</taxon>
        <taxon>Acinetobacter</taxon>
    </lineage>
</organism>
<dbReference type="SUPFAM" id="SSF51735">
    <property type="entry name" value="NAD(P)-binding Rossmann-fold domains"/>
    <property type="match status" value="1"/>
</dbReference>
<sequence length="256" mass="26718">MNRLNNKVAIITGAGSGTGIGAVTARLFAQQGASVVITASQQREQAIKDLSDELNQQGLKATYAILDVTNEAQWQKVAAHTISTFGKIDILVNNAGTPGPRGGWTDTDIQDVLAVMDVNLNSQFLGIKTVIPFMQQVGGGSIVNIGSAAAVIAFPDVNPGYAASKGASRMLSKSAAVDLAKMNIRVNTVLPGLIATPMATHFTEDEEAMQHLRTAIPAGRAGTSEEIAFAVLFLASDEASYVTATELLVDGGYTAI</sequence>
<accession>A0A558FA78</accession>
<proteinExistence type="inferred from homology"/>
<dbReference type="AlphaFoldDB" id="A0A558FA78"/>
<dbReference type="PRINTS" id="PR00080">
    <property type="entry name" value="SDRFAMILY"/>
</dbReference>
<dbReference type="Proteomes" id="UP000316981">
    <property type="component" value="Unassembled WGS sequence"/>
</dbReference>
<keyword evidence="2" id="KW-0560">Oxidoreductase</keyword>
<gene>
    <name evidence="3" type="ORF">FPV60_09305</name>
</gene>
<dbReference type="PANTHER" id="PTHR43639:SF1">
    <property type="entry name" value="SHORT-CHAIN DEHYDROGENASE_REDUCTASE FAMILY PROTEIN"/>
    <property type="match status" value="1"/>
</dbReference>
<evidence type="ECO:0000256" key="1">
    <source>
        <dbReference type="ARBA" id="ARBA00006484"/>
    </source>
</evidence>
<dbReference type="RefSeq" id="WP_144583308.1">
    <property type="nucleotide sequence ID" value="NZ_VMTP01000055.1"/>
</dbReference>
<reference evidence="3 4" key="1">
    <citation type="submission" date="2019-07" db="EMBL/GenBank/DDBJ databases">
        <title>Draft Genome Sequence of the first blaOXA-58-Harboring Acinetobacter colistiniresistens clinical isolate from Brazil.</title>
        <authorList>
            <person name="Favaro L.S."/>
            <person name="Paula-Petroli S.B."/>
            <person name="Moura C.F."/>
            <person name="Tognim M.C.B."/>
            <person name="Venancio E.J."/>
            <person name="Yamada-Ogatta S.F."/>
            <person name="Carrara-Marroni F.E."/>
        </authorList>
    </citation>
    <scope>NUCLEOTIDE SEQUENCE [LARGE SCALE GENOMIC DNA]</scope>
    <source>
        <strain evidence="3 4">DL</strain>
    </source>
</reference>
<dbReference type="EMBL" id="VMTP01000055">
    <property type="protein sequence ID" value="TVT82103.1"/>
    <property type="molecule type" value="Genomic_DNA"/>
</dbReference>
<dbReference type="PRINTS" id="PR00081">
    <property type="entry name" value="GDHRDH"/>
</dbReference>
<dbReference type="PANTHER" id="PTHR43639">
    <property type="entry name" value="OXIDOREDUCTASE, SHORT-CHAIN DEHYDROGENASE/REDUCTASE FAMILY (AFU_ORTHOLOGUE AFUA_5G02870)"/>
    <property type="match status" value="1"/>
</dbReference>
<protein>
    <submittedName>
        <fullName evidence="3">SDR family oxidoreductase</fullName>
    </submittedName>
</protein>
<dbReference type="Gene3D" id="3.40.50.720">
    <property type="entry name" value="NAD(P)-binding Rossmann-like Domain"/>
    <property type="match status" value="1"/>
</dbReference>